<feature type="compositionally biased region" description="Low complexity" evidence="1">
    <location>
        <begin position="236"/>
        <end position="252"/>
    </location>
</feature>
<feature type="compositionally biased region" description="Low complexity" evidence="1">
    <location>
        <begin position="9"/>
        <end position="102"/>
    </location>
</feature>
<evidence type="ECO:0000313" key="2">
    <source>
        <dbReference type="EMBL" id="RYU83705.1"/>
    </source>
</evidence>
<keyword evidence="3" id="KW-1185">Reference proteome</keyword>
<comment type="caution">
    <text evidence="2">The sequence shown here is derived from an EMBL/GenBank/DDBJ whole genome shotgun (WGS) entry which is preliminary data.</text>
</comment>
<feature type="compositionally biased region" description="Polar residues" evidence="1">
    <location>
        <begin position="111"/>
        <end position="132"/>
    </location>
</feature>
<name>A0A4Q5LF94_9BACT</name>
<dbReference type="OrthoDB" id="883270at2"/>
<evidence type="ECO:0000256" key="1">
    <source>
        <dbReference type="SAM" id="MobiDB-lite"/>
    </source>
</evidence>
<dbReference type="EMBL" id="SEWE01000003">
    <property type="protein sequence ID" value="RYU83705.1"/>
    <property type="molecule type" value="Genomic_DNA"/>
</dbReference>
<proteinExistence type="predicted"/>
<sequence length="271" mass="28147">MENKPNQPTSGSSSQSTGAGKTNPSGASSQAGSTSSQNPSDRNRTSAAASANAAGAGSATNTNTSTSPASSTTDSSSPTSGQTGRQNQDQSQSRSQQGLQSNDQNQDRTKQSGQQSWMNVSSWLDGTNQLPQSVKDLGTKATDQFNKLSNTQKIVGGALLVSGLSWLALRSKSQPQPKSRKTDYRSSTTYRSGGADYNTDYGQSRPAYGSGTTADQKFQGPYGNSPSRGISDDYPTKSTSGSSDSGYRSGSTRPDSASTSGFGEDDYSSDL</sequence>
<feature type="region of interest" description="Disordered" evidence="1">
    <location>
        <begin position="1"/>
        <end position="135"/>
    </location>
</feature>
<feature type="compositionally biased region" description="Polar residues" evidence="1">
    <location>
        <begin position="210"/>
        <end position="228"/>
    </location>
</feature>
<evidence type="ECO:0000313" key="3">
    <source>
        <dbReference type="Proteomes" id="UP000294155"/>
    </source>
</evidence>
<feature type="region of interest" description="Disordered" evidence="1">
    <location>
        <begin position="169"/>
        <end position="271"/>
    </location>
</feature>
<dbReference type="Proteomes" id="UP000294155">
    <property type="component" value="Unassembled WGS sequence"/>
</dbReference>
<dbReference type="AlphaFoldDB" id="A0A4Q5LF94"/>
<gene>
    <name evidence="2" type="ORF">EWM57_01805</name>
</gene>
<accession>A0A4Q5LF94</accession>
<dbReference type="RefSeq" id="WP_129919419.1">
    <property type="nucleotide sequence ID" value="NZ_SEWE01000003.1"/>
</dbReference>
<reference evidence="2 3" key="1">
    <citation type="submission" date="2019-02" db="EMBL/GenBank/DDBJ databases">
        <title>Bacterial novel species isolated from soil.</title>
        <authorList>
            <person name="Jung H.-Y."/>
        </authorList>
    </citation>
    <scope>NUCLEOTIDE SEQUENCE [LARGE SCALE GENOMIC DNA]</scope>
    <source>
        <strain evidence="2 3">1-3-3-3</strain>
    </source>
</reference>
<organism evidence="2 3">
    <name type="scientific">Hymenobacter persicinus</name>
    <dbReference type="NCBI Taxonomy" id="2025506"/>
    <lineage>
        <taxon>Bacteria</taxon>
        <taxon>Pseudomonadati</taxon>
        <taxon>Bacteroidota</taxon>
        <taxon>Cytophagia</taxon>
        <taxon>Cytophagales</taxon>
        <taxon>Hymenobacteraceae</taxon>
        <taxon>Hymenobacter</taxon>
    </lineage>
</organism>
<protein>
    <submittedName>
        <fullName evidence="2">Uncharacterized protein</fullName>
    </submittedName>
</protein>